<dbReference type="SUPFAM" id="SSF53383">
    <property type="entry name" value="PLP-dependent transferases"/>
    <property type="match status" value="1"/>
</dbReference>
<evidence type="ECO:0000259" key="4">
    <source>
        <dbReference type="Pfam" id="PF01212"/>
    </source>
</evidence>
<dbReference type="AlphaFoldDB" id="A0A1M2W3C8"/>
<organism evidence="5 6">
    <name type="scientific">Trametes pubescens</name>
    <name type="common">White-rot fungus</name>
    <dbReference type="NCBI Taxonomy" id="154538"/>
    <lineage>
        <taxon>Eukaryota</taxon>
        <taxon>Fungi</taxon>
        <taxon>Dikarya</taxon>
        <taxon>Basidiomycota</taxon>
        <taxon>Agaricomycotina</taxon>
        <taxon>Agaricomycetes</taxon>
        <taxon>Polyporales</taxon>
        <taxon>Polyporaceae</taxon>
        <taxon>Trametes</taxon>
    </lineage>
</organism>
<gene>
    <name evidence="5" type="ORF">TRAPUB_9082</name>
</gene>
<name>A0A1M2W3C8_TRAPU</name>
<dbReference type="InterPro" id="IPR001597">
    <property type="entry name" value="ArAA_b-elim_lyase/Thr_aldolase"/>
</dbReference>
<dbReference type="InterPro" id="IPR015422">
    <property type="entry name" value="PyrdxlP-dep_Trfase_small"/>
</dbReference>
<comment type="cofactor">
    <cofactor evidence="1">
        <name>pyridoxal 5'-phosphate</name>
        <dbReference type="ChEBI" id="CHEBI:597326"/>
    </cofactor>
</comment>
<evidence type="ECO:0000256" key="1">
    <source>
        <dbReference type="ARBA" id="ARBA00001933"/>
    </source>
</evidence>
<evidence type="ECO:0000313" key="6">
    <source>
        <dbReference type="Proteomes" id="UP000184267"/>
    </source>
</evidence>
<comment type="caution">
    <text evidence="5">The sequence shown here is derived from an EMBL/GenBank/DDBJ whole genome shotgun (WGS) entry which is preliminary data.</text>
</comment>
<dbReference type="Gene3D" id="3.40.640.10">
    <property type="entry name" value="Type I PLP-dependent aspartate aminotransferase-like (Major domain)"/>
    <property type="match status" value="1"/>
</dbReference>
<dbReference type="STRING" id="154538.A0A1M2W3C8"/>
<dbReference type="Proteomes" id="UP000184267">
    <property type="component" value="Unassembled WGS sequence"/>
</dbReference>
<keyword evidence="6" id="KW-1185">Reference proteome</keyword>
<keyword evidence="3" id="KW-0663">Pyridoxal phosphate</keyword>
<dbReference type="GO" id="GO:0006545">
    <property type="term" value="P:glycine biosynthetic process"/>
    <property type="evidence" value="ECO:0007669"/>
    <property type="project" value="TreeGrafter"/>
</dbReference>
<dbReference type="PANTHER" id="PTHR48097">
    <property type="entry name" value="L-THREONINE ALDOLASE-RELATED"/>
    <property type="match status" value="1"/>
</dbReference>
<protein>
    <recommendedName>
        <fullName evidence="4">Aromatic amino acid beta-eliminating lyase/threonine aldolase domain-containing protein</fullName>
    </recommendedName>
</protein>
<evidence type="ECO:0000313" key="5">
    <source>
        <dbReference type="EMBL" id="OJT14367.1"/>
    </source>
</evidence>
<reference evidence="5 6" key="1">
    <citation type="submission" date="2016-10" db="EMBL/GenBank/DDBJ databases">
        <title>Genome sequence of the basidiomycete white-rot fungus Trametes pubescens.</title>
        <authorList>
            <person name="Makela M.R."/>
            <person name="Granchi Z."/>
            <person name="Peng M."/>
            <person name="De Vries R.P."/>
            <person name="Grigoriev I."/>
            <person name="Riley R."/>
            <person name="Hilden K."/>
        </authorList>
    </citation>
    <scope>NUCLEOTIDE SEQUENCE [LARGE SCALE GENOMIC DNA]</scope>
    <source>
        <strain evidence="5 6">FBCC735</strain>
    </source>
</reference>
<dbReference type="GO" id="GO:0008732">
    <property type="term" value="F:L-allo-threonine aldolase activity"/>
    <property type="evidence" value="ECO:0007669"/>
    <property type="project" value="TreeGrafter"/>
</dbReference>
<feature type="domain" description="Aromatic amino acid beta-eliminating lyase/threonine aldolase" evidence="4">
    <location>
        <begin position="62"/>
        <end position="212"/>
    </location>
</feature>
<proteinExistence type="inferred from homology"/>
<evidence type="ECO:0000256" key="2">
    <source>
        <dbReference type="ARBA" id="ARBA00006966"/>
    </source>
</evidence>
<dbReference type="OrthoDB" id="10261951at2759"/>
<dbReference type="GO" id="GO:0006567">
    <property type="term" value="P:L-threonine catabolic process"/>
    <property type="evidence" value="ECO:0007669"/>
    <property type="project" value="TreeGrafter"/>
</dbReference>
<dbReference type="InterPro" id="IPR015421">
    <property type="entry name" value="PyrdxlP-dep_Trfase_major"/>
</dbReference>
<dbReference type="EMBL" id="MNAD01000301">
    <property type="protein sequence ID" value="OJT14367.1"/>
    <property type="molecule type" value="Genomic_DNA"/>
</dbReference>
<sequence>MASRSPIQLTPATFSDFVGCAAGHHLTLSDIEENIVLGTDLHRHVTPPSHPPRLPADLRRSSPTSVISLENTLNGTVFPQDEIIRISEYAHREGVKMHLDGARIWHVAAETATPISELCAPFDSVSLCFSKGLGAPIGSCLVGTKAYIAKARWFRKLFGGGMRQTGSMTAAAAYALTNNFPLLPGVHALAQRLADGLREIGVSVASAETCMVFFDPTPVGISYVELVQRARDLPKPIKLGGSRLVVHIQTSPQVVDDLLVLIRQLAEEKKAAGFVKSETPLTNGKAPKNMYVKVKA</sequence>
<dbReference type="PANTHER" id="PTHR48097:SF9">
    <property type="entry name" value="L-THREONINE ALDOLASE"/>
    <property type="match status" value="1"/>
</dbReference>
<dbReference type="OMA" id="ERCKYYR"/>
<dbReference type="Pfam" id="PF01212">
    <property type="entry name" value="Beta_elim_lyase"/>
    <property type="match status" value="1"/>
</dbReference>
<dbReference type="InterPro" id="IPR015424">
    <property type="entry name" value="PyrdxlP-dep_Trfase"/>
</dbReference>
<evidence type="ECO:0000256" key="3">
    <source>
        <dbReference type="ARBA" id="ARBA00022898"/>
    </source>
</evidence>
<dbReference type="Gene3D" id="3.90.1150.10">
    <property type="entry name" value="Aspartate Aminotransferase, domain 1"/>
    <property type="match status" value="1"/>
</dbReference>
<comment type="similarity">
    <text evidence="2">Belongs to the threonine aldolase family.</text>
</comment>
<dbReference type="GO" id="GO:0005829">
    <property type="term" value="C:cytosol"/>
    <property type="evidence" value="ECO:0007669"/>
    <property type="project" value="TreeGrafter"/>
</dbReference>
<accession>A0A1M2W3C8</accession>